<dbReference type="HOGENOM" id="CLU_125470_2_3_11"/>
<feature type="site" description="Cleavage (non-hydrolytic); by autolysis" evidence="10">
    <location>
        <begin position="70"/>
        <end position="71"/>
    </location>
</feature>
<dbReference type="EC" id="4.1.1.50" evidence="10"/>
<gene>
    <name evidence="10" type="primary">speH</name>
    <name evidence="11" type="ORF">SacmaDRAFT_2215</name>
</gene>
<dbReference type="InterPro" id="IPR003826">
    <property type="entry name" value="AdoMetDC_fam_prok"/>
</dbReference>
<comment type="pathway">
    <text evidence="10">Amine and polyamine biosynthesis; S-adenosylmethioninamine biosynthesis; S-adenosylmethioninamine from S-adenosyl-L-methionine: step 1/1.</text>
</comment>
<feature type="chain" id="PRO_5023495721" description="S-adenosylmethionine decarboxylase beta chain" evidence="10">
    <location>
        <begin position="1"/>
        <end position="70"/>
    </location>
</feature>
<dbReference type="InterPro" id="IPR017716">
    <property type="entry name" value="S-AdoMet_deCOase_pro-enz"/>
</dbReference>
<proteinExistence type="inferred from homology"/>
<feature type="active site" description="Proton donor; for catalytic activity" evidence="10">
    <location>
        <position position="91"/>
    </location>
</feature>
<evidence type="ECO:0000256" key="1">
    <source>
        <dbReference type="ARBA" id="ARBA00022691"/>
    </source>
</evidence>
<name>H5XBG2_9PSEU</name>
<comment type="catalytic activity">
    <reaction evidence="10">
        <text>S-adenosyl-L-methionine + H(+) = S-adenosyl 3-(methylsulfanyl)propylamine + CO2</text>
        <dbReference type="Rhea" id="RHEA:15981"/>
        <dbReference type="ChEBI" id="CHEBI:15378"/>
        <dbReference type="ChEBI" id="CHEBI:16526"/>
        <dbReference type="ChEBI" id="CHEBI:57443"/>
        <dbReference type="ChEBI" id="CHEBI:59789"/>
        <dbReference type="EC" id="4.1.1.50"/>
    </reaction>
</comment>
<comment type="similarity">
    <text evidence="10">Belongs to the prokaryotic AdoMetDC family. Type 1 subfamily.</text>
</comment>
<sequence>MPSEFVPVGVFSGKHVLAELDGIDPHLLDDEQFLRSTLASTLTEAGATVCDVIAHRFEPQGVTVLAMLSESHASVHTYPEIGAVFVDVFTCGDRADPQEAVRLLADALGTRSMNMSTLQRGRLPVNAGK</sequence>
<keyword evidence="1 10" id="KW-0949">S-adenosyl-L-methionine</keyword>
<evidence type="ECO:0000313" key="11">
    <source>
        <dbReference type="EMBL" id="EHR50469.1"/>
    </source>
</evidence>
<comment type="PTM">
    <text evidence="10">Is synthesized initially as an inactive proenzyme. Formation of the active enzyme involves a self-maturation process in which the active site pyruvoyl group is generated from an internal serine residue via an autocatalytic post-translational modification. Two non-identical subunits are generated from the proenzyme in this reaction, and the pyruvate is formed at the N-terminus of the alpha chain, which is derived from the carboxyl end of the proenzyme. The post-translation cleavage follows an unusual pathway, termed non-hydrolytic serinolysis, in which the side chain hydroxyl group of the serine supplies its oxygen atom to form the C-terminus of the beta chain, while the remainder of the serine residue undergoes an oxidative deamination to produce ammonia and the pyruvoyl group blocking the N-terminus of the alpha chain.</text>
</comment>
<feature type="modified residue" description="Pyruvic acid (Ser); by autocatalysis" evidence="10">
    <location>
        <position position="71"/>
    </location>
</feature>
<comment type="cofactor">
    <cofactor evidence="10">
        <name>pyruvate</name>
        <dbReference type="ChEBI" id="CHEBI:15361"/>
    </cofactor>
    <text evidence="10">Binds 1 pyruvoyl group covalently per subunit.</text>
</comment>
<evidence type="ECO:0000256" key="7">
    <source>
        <dbReference type="ARBA" id="ARBA00023239"/>
    </source>
</evidence>
<keyword evidence="3 10" id="KW-0068">Autocatalytic cleavage</keyword>
<dbReference type="STRING" id="882083.SacmaDRAFT_2215"/>
<accession>H5XBG2</accession>
<dbReference type="PANTHER" id="PTHR33866">
    <property type="entry name" value="S-ADENOSYLMETHIONINE DECARBOXYLASE PROENZYME"/>
    <property type="match status" value="1"/>
</dbReference>
<dbReference type="InterPro" id="IPR016067">
    <property type="entry name" value="S-AdoMet_deCO2ase_core"/>
</dbReference>
<protein>
    <recommendedName>
        <fullName evidence="10">S-adenosylmethionine decarboxylase proenzyme</fullName>
        <shortName evidence="10">AdoMetDC</shortName>
        <shortName evidence="10">SAMDC</shortName>
        <ecNumber evidence="10">4.1.1.50</ecNumber>
    </recommendedName>
    <component>
        <recommendedName>
            <fullName evidence="10">S-adenosylmethionine decarboxylase beta chain</fullName>
        </recommendedName>
    </component>
    <component>
        <recommendedName>
            <fullName evidence="10">S-adenosylmethionine decarboxylase alpha chain</fullName>
        </recommendedName>
    </component>
</protein>
<evidence type="ECO:0000256" key="4">
    <source>
        <dbReference type="ARBA" id="ARBA00023066"/>
    </source>
</evidence>
<evidence type="ECO:0000256" key="5">
    <source>
        <dbReference type="ARBA" id="ARBA00023115"/>
    </source>
</evidence>
<keyword evidence="12" id="KW-1185">Reference proteome</keyword>
<comment type="function">
    <text evidence="10">Catalyzes the decarboxylation of S-adenosylmethionine to S-adenosylmethioninamine (dcAdoMet), the propylamine donor required for the synthesis of the polyamines spermine and spermidine from the diamine putrescine.</text>
</comment>
<keyword evidence="7 10" id="KW-0456">Lyase</keyword>
<dbReference type="GO" id="GO:0008295">
    <property type="term" value="P:spermidine biosynthetic process"/>
    <property type="evidence" value="ECO:0007669"/>
    <property type="project" value="UniProtKB-UniRule"/>
</dbReference>
<keyword evidence="8 10" id="KW-0704">Schiff base</keyword>
<dbReference type="OrthoDB" id="9793120at2"/>
<evidence type="ECO:0000256" key="2">
    <source>
        <dbReference type="ARBA" id="ARBA00022793"/>
    </source>
</evidence>
<dbReference type="NCBIfam" id="TIGR03330">
    <property type="entry name" value="SAM_DCase_Bsu"/>
    <property type="match status" value="1"/>
</dbReference>
<dbReference type="Proteomes" id="UP000004926">
    <property type="component" value="Chromosome"/>
</dbReference>
<keyword evidence="4 10" id="KW-0745">Spermidine biosynthesis</keyword>
<dbReference type="Pfam" id="PF02675">
    <property type="entry name" value="AdoMet_dc"/>
    <property type="match status" value="1"/>
</dbReference>
<dbReference type="AlphaFoldDB" id="H5XBG2"/>
<dbReference type="HAMAP" id="MF_00464">
    <property type="entry name" value="AdoMetDC_1"/>
    <property type="match status" value="1"/>
</dbReference>
<organism evidence="11 12">
    <name type="scientific">Saccharomonospora marina XMU15</name>
    <dbReference type="NCBI Taxonomy" id="882083"/>
    <lineage>
        <taxon>Bacteria</taxon>
        <taxon>Bacillati</taxon>
        <taxon>Actinomycetota</taxon>
        <taxon>Actinomycetes</taxon>
        <taxon>Pseudonocardiales</taxon>
        <taxon>Pseudonocardiaceae</taxon>
        <taxon>Saccharomonospora</taxon>
    </lineage>
</organism>
<reference evidence="11 12" key="1">
    <citation type="journal article" date="2012" name="Stand. Genomic Sci.">
        <title>Genome sequence of the ocean sediment bacterium Saccharomonospora marina type strain (XMU15(T)).</title>
        <authorList>
            <person name="Klenk H.P."/>
            <person name="Lu M."/>
            <person name="Lucas S."/>
            <person name="Lapidus A."/>
            <person name="Copeland A."/>
            <person name="Pitluck S."/>
            <person name="Goodwin L.A."/>
            <person name="Han C."/>
            <person name="Tapia R."/>
            <person name="Brambilla E.M."/>
            <person name="Potter G."/>
            <person name="Land M."/>
            <person name="Ivanova N."/>
            <person name="Rohde M."/>
            <person name="Goker M."/>
            <person name="Detter J.C."/>
            <person name="Li W.J."/>
            <person name="Kyrpides N.C."/>
            <person name="Woyke T."/>
        </authorList>
    </citation>
    <scope>NUCLEOTIDE SEQUENCE [LARGE SCALE GENOMIC DNA]</scope>
    <source>
        <strain evidence="11 12">XMU15</strain>
    </source>
</reference>
<dbReference type="RefSeq" id="WP_009153854.1">
    <property type="nucleotide sequence ID" value="NZ_CM001439.1"/>
</dbReference>
<dbReference type="eggNOG" id="COG1586">
    <property type="taxonomic scope" value="Bacteria"/>
</dbReference>
<dbReference type="PANTHER" id="PTHR33866:SF2">
    <property type="entry name" value="S-ADENOSYLMETHIONINE DECARBOXYLASE PROENZYME"/>
    <property type="match status" value="1"/>
</dbReference>
<evidence type="ECO:0000256" key="6">
    <source>
        <dbReference type="ARBA" id="ARBA00023145"/>
    </source>
</evidence>
<dbReference type="UniPathway" id="UPA00331">
    <property type="reaction ID" value="UER00451"/>
</dbReference>
<dbReference type="Gene3D" id="3.60.90.10">
    <property type="entry name" value="S-adenosylmethionine decarboxylase"/>
    <property type="match status" value="1"/>
</dbReference>
<evidence type="ECO:0000313" key="12">
    <source>
        <dbReference type="Proteomes" id="UP000004926"/>
    </source>
</evidence>
<evidence type="ECO:0000256" key="10">
    <source>
        <dbReference type="HAMAP-Rule" id="MF_00464"/>
    </source>
</evidence>
<keyword evidence="9 10" id="KW-0670">Pyruvate</keyword>
<evidence type="ECO:0000256" key="9">
    <source>
        <dbReference type="ARBA" id="ARBA00023317"/>
    </source>
</evidence>
<dbReference type="GO" id="GO:0004014">
    <property type="term" value="F:adenosylmethionine decarboxylase activity"/>
    <property type="evidence" value="ECO:0007669"/>
    <property type="project" value="UniProtKB-UniRule"/>
</dbReference>
<feature type="active site" description="Schiff-base intermediate with substrate; via pyruvic acid" evidence="10">
    <location>
        <position position="71"/>
    </location>
</feature>
<evidence type="ECO:0000256" key="3">
    <source>
        <dbReference type="ARBA" id="ARBA00022813"/>
    </source>
</evidence>
<keyword evidence="5 10" id="KW-0620">Polyamine biosynthesis</keyword>
<feature type="active site" description="Proton acceptor; for processing activity" evidence="10">
    <location>
        <position position="76"/>
    </location>
</feature>
<comment type="subunit">
    <text evidence="10">Heterotetramer of two alpha and two beta chains arranged as a dimer of alpha/beta heterodimers.</text>
</comment>
<dbReference type="GO" id="GO:0005829">
    <property type="term" value="C:cytosol"/>
    <property type="evidence" value="ECO:0007669"/>
    <property type="project" value="TreeGrafter"/>
</dbReference>
<dbReference type="EMBL" id="CM001439">
    <property type="protein sequence ID" value="EHR50469.1"/>
    <property type="molecule type" value="Genomic_DNA"/>
</dbReference>
<feature type="chain" id="PRO_5023495722" description="S-adenosylmethionine decarboxylase alpha chain" evidence="10">
    <location>
        <begin position="71"/>
        <end position="129"/>
    </location>
</feature>
<keyword evidence="2 10" id="KW-0210">Decarboxylase</keyword>
<dbReference type="SUPFAM" id="SSF56276">
    <property type="entry name" value="S-adenosylmethionine decarboxylase"/>
    <property type="match status" value="1"/>
</dbReference>
<keyword evidence="6 10" id="KW-0865">Zymogen</keyword>
<evidence type="ECO:0000256" key="8">
    <source>
        <dbReference type="ARBA" id="ARBA00023270"/>
    </source>
</evidence>